<feature type="transmembrane region" description="Helical" evidence="8">
    <location>
        <begin position="162"/>
        <end position="182"/>
    </location>
</feature>
<evidence type="ECO:0000256" key="8">
    <source>
        <dbReference type="SAM" id="Phobius"/>
    </source>
</evidence>
<name>A0A1W1YCY8_9FIRM</name>
<proteinExistence type="inferred from homology"/>
<dbReference type="PANTHER" id="PTHR30047:SF7">
    <property type="entry name" value="HIGH-AFFINITY CHOLINE TRANSPORT PROTEIN"/>
    <property type="match status" value="1"/>
</dbReference>
<organism evidence="9 10">
    <name type="scientific">Sporomusa malonica</name>
    <dbReference type="NCBI Taxonomy" id="112901"/>
    <lineage>
        <taxon>Bacteria</taxon>
        <taxon>Bacillati</taxon>
        <taxon>Bacillota</taxon>
        <taxon>Negativicutes</taxon>
        <taxon>Selenomonadales</taxon>
        <taxon>Sporomusaceae</taxon>
        <taxon>Sporomusa</taxon>
    </lineage>
</organism>
<comment type="subcellular location">
    <subcellularLocation>
        <location evidence="1">Cell membrane</location>
        <topology evidence="1">Multi-pass membrane protein</topology>
    </subcellularLocation>
</comment>
<keyword evidence="3" id="KW-0813">Transport</keyword>
<comment type="similarity">
    <text evidence="2">Belongs to the BCCT transporter (TC 2.A.15) family.</text>
</comment>
<evidence type="ECO:0000256" key="7">
    <source>
        <dbReference type="ARBA" id="ARBA00023136"/>
    </source>
</evidence>
<feature type="transmembrane region" description="Helical" evidence="8">
    <location>
        <begin position="425"/>
        <end position="452"/>
    </location>
</feature>
<dbReference type="Proteomes" id="UP000192738">
    <property type="component" value="Unassembled WGS sequence"/>
</dbReference>
<feature type="transmembrane region" description="Helical" evidence="8">
    <location>
        <begin position="491"/>
        <end position="510"/>
    </location>
</feature>
<feature type="transmembrane region" description="Helical" evidence="8">
    <location>
        <begin position="279"/>
        <end position="301"/>
    </location>
</feature>
<dbReference type="GO" id="GO:0022857">
    <property type="term" value="F:transmembrane transporter activity"/>
    <property type="evidence" value="ECO:0007669"/>
    <property type="project" value="InterPro"/>
</dbReference>
<feature type="transmembrane region" description="Helical" evidence="8">
    <location>
        <begin position="68"/>
        <end position="88"/>
    </location>
</feature>
<dbReference type="EMBL" id="FWXI01000001">
    <property type="protein sequence ID" value="SMC34027.1"/>
    <property type="molecule type" value="Genomic_DNA"/>
</dbReference>
<evidence type="ECO:0000313" key="9">
    <source>
        <dbReference type="EMBL" id="SMC34027.1"/>
    </source>
</evidence>
<evidence type="ECO:0000256" key="5">
    <source>
        <dbReference type="ARBA" id="ARBA00022692"/>
    </source>
</evidence>
<keyword evidence="5 8" id="KW-0812">Transmembrane</keyword>
<feature type="transmembrane region" description="Helical" evidence="8">
    <location>
        <begin position="365"/>
        <end position="384"/>
    </location>
</feature>
<protein>
    <submittedName>
        <fullName evidence="9">Glycine betaine transporter</fullName>
    </submittedName>
</protein>
<feature type="transmembrane region" description="Helical" evidence="8">
    <location>
        <begin position="29"/>
        <end position="48"/>
    </location>
</feature>
<evidence type="ECO:0000256" key="6">
    <source>
        <dbReference type="ARBA" id="ARBA00022989"/>
    </source>
</evidence>
<evidence type="ECO:0000256" key="4">
    <source>
        <dbReference type="ARBA" id="ARBA00022475"/>
    </source>
</evidence>
<feature type="transmembrane region" description="Helical" evidence="8">
    <location>
        <begin position="464"/>
        <end position="485"/>
    </location>
</feature>
<dbReference type="NCBIfam" id="TIGR00842">
    <property type="entry name" value="bcct"/>
    <property type="match status" value="1"/>
</dbReference>
<dbReference type="OrthoDB" id="9775735at2"/>
<feature type="transmembrane region" description="Helical" evidence="8">
    <location>
        <begin position="336"/>
        <end position="353"/>
    </location>
</feature>
<dbReference type="RefSeq" id="WP_084573773.1">
    <property type="nucleotide sequence ID" value="NZ_CP155572.1"/>
</dbReference>
<keyword evidence="6 8" id="KW-1133">Transmembrane helix</keyword>
<dbReference type="PROSITE" id="PS01303">
    <property type="entry name" value="BCCT"/>
    <property type="match status" value="1"/>
</dbReference>
<keyword evidence="10" id="KW-1185">Reference proteome</keyword>
<dbReference type="AlphaFoldDB" id="A0A1W1YCY8"/>
<feature type="transmembrane region" description="Helical" evidence="8">
    <location>
        <begin position="245"/>
        <end position="267"/>
    </location>
</feature>
<keyword evidence="7 8" id="KW-0472">Membrane</keyword>
<gene>
    <name evidence="9" type="ORF">SAMN04488500_101258</name>
</gene>
<dbReference type="InterPro" id="IPR000060">
    <property type="entry name" value="BCCT_transptr"/>
</dbReference>
<accession>A0A1W1YCY8</accession>
<evidence type="ECO:0000256" key="1">
    <source>
        <dbReference type="ARBA" id="ARBA00004651"/>
    </source>
</evidence>
<dbReference type="InterPro" id="IPR018093">
    <property type="entry name" value="BCCT_CS"/>
</dbReference>
<feature type="transmembrane region" description="Helical" evidence="8">
    <location>
        <begin position="209"/>
        <end position="233"/>
    </location>
</feature>
<dbReference type="GO" id="GO:0005886">
    <property type="term" value="C:plasma membrane"/>
    <property type="evidence" value="ECO:0007669"/>
    <property type="project" value="UniProtKB-SubCell"/>
</dbReference>
<evidence type="ECO:0000256" key="2">
    <source>
        <dbReference type="ARBA" id="ARBA00005658"/>
    </source>
</evidence>
<reference evidence="9 10" key="1">
    <citation type="submission" date="2017-04" db="EMBL/GenBank/DDBJ databases">
        <authorList>
            <person name="Afonso C.L."/>
            <person name="Miller P.J."/>
            <person name="Scott M.A."/>
            <person name="Spackman E."/>
            <person name="Goraichik I."/>
            <person name="Dimitrov K.M."/>
            <person name="Suarez D.L."/>
            <person name="Swayne D.E."/>
        </authorList>
    </citation>
    <scope>NUCLEOTIDE SEQUENCE [LARGE SCALE GENOMIC DNA]</scope>
    <source>
        <strain evidence="9 10">DSM 5090</strain>
    </source>
</reference>
<dbReference type="PANTHER" id="PTHR30047">
    <property type="entry name" value="HIGH-AFFINITY CHOLINE TRANSPORT PROTEIN-RELATED"/>
    <property type="match status" value="1"/>
</dbReference>
<evidence type="ECO:0000313" key="10">
    <source>
        <dbReference type="Proteomes" id="UP000192738"/>
    </source>
</evidence>
<feature type="transmembrane region" description="Helical" evidence="8">
    <location>
        <begin position="108"/>
        <end position="129"/>
    </location>
</feature>
<evidence type="ECO:0000256" key="3">
    <source>
        <dbReference type="ARBA" id="ARBA00022448"/>
    </source>
</evidence>
<keyword evidence="4" id="KW-1003">Cell membrane</keyword>
<dbReference type="Pfam" id="PF02028">
    <property type="entry name" value="BCCT"/>
    <property type="match status" value="1"/>
</dbReference>
<sequence length="539" mass="58482">MATPKQEGFKHKDICEYTKDWGLFGKVDPVVFILSAVLLTAFTIWGLVDNKGLGAVAGAALKWTITYTGWLYMGGVFFILVWCFYMAYGKFGHIKLGKDDDVPEYSDFSWFSMLFGCGMGVGLIFWSVAEPLYHYMKGPSYAGAPGSAQAAEWSMAISFLHWALNAWAVFVVIGIAIGILMYKKGLPALISTCFYPILGDKIYGPIGKIIDIVTLVAVFFGQCTTIGLGVMQLTSGINFNYGVPITLGLNVVVLLVCCLVYLASACLPIEKGIKVGSNISMIACLGIMLYLFLAGPTTYILDNFVNGTGLYLQNIVKMSLWMDPVEKSGWLGGWTIYYWAWWISWAPFVGLFFAKISKGRTIKEFVLASLIAPSLFSMIFMNIFGTTALNFELSAATKGIIWNAVQKDVSSAIYILFDQFPGAALLAPVLLFVSFTFFVVSADSATIVLGILSSGGGAEPKTSLKVFWGATMAVAAGVLMTAGGLMALQAASIVGALAFTIVLLFVCYTIPKMLQDGEEYCKLETPQQVPVPDPKTVSL</sequence>